<dbReference type="Pfam" id="PF04082">
    <property type="entry name" value="Fungal_trans"/>
    <property type="match status" value="1"/>
</dbReference>
<dbReference type="CDD" id="cd00067">
    <property type="entry name" value="GAL4"/>
    <property type="match status" value="1"/>
</dbReference>
<keyword evidence="5" id="KW-0539">Nucleus</keyword>
<dbReference type="PROSITE" id="PS50048">
    <property type="entry name" value="ZN2_CY6_FUNGAL_2"/>
    <property type="match status" value="1"/>
</dbReference>
<feature type="domain" description="Zn(2)-C6 fungal-type" evidence="7">
    <location>
        <begin position="19"/>
        <end position="52"/>
    </location>
</feature>
<evidence type="ECO:0000256" key="1">
    <source>
        <dbReference type="ARBA" id="ARBA00004123"/>
    </source>
</evidence>
<evidence type="ECO:0000313" key="9">
    <source>
        <dbReference type="Proteomes" id="UP000189911"/>
    </source>
</evidence>
<keyword evidence="4" id="KW-0238">DNA-binding</keyword>
<protein>
    <submittedName>
        <fullName evidence="8">LANO_0A05666g1_1</fullName>
    </submittedName>
</protein>
<gene>
    <name evidence="8" type="ORF">LANO_0A05666G</name>
</gene>
<dbReference type="AlphaFoldDB" id="A0A1G4IRQ0"/>
<evidence type="ECO:0000256" key="2">
    <source>
        <dbReference type="ARBA" id="ARBA00022723"/>
    </source>
</evidence>
<dbReference type="PANTHER" id="PTHR46910">
    <property type="entry name" value="TRANSCRIPTION FACTOR PDR1"/>
    <property type="match status" value="1"/>
</dbReference>
<feature type="region of interest" description="Disordered" evidence="6">
    <location>
        <begin position="152"/>
        <end position="171"/>
    </location>
</feature>
<sequence length="905" mass="102765">MEGLLEPLPLKFRKRVPKACDHCRKRKIKCGAVNTATGLCDNCTKFNVACTFKHHDELERHRQNSEMERLRVGSGVKKPHTKTNDSGSGYEAQVIESTASTGLQSKSLLLERKLESLETQLASLIAMMSSQPQQQTAQKRDSELQQRKQELQPYFSGRMHTPDVSPRPKQKRYTTSLLTKRRIAWLRKKARSCCGHDNNANDRARTEVDMPAPMTFSPLMDVFVTSSKWYVAEVKKIIDFSNPFVPLHSPQMYPLPPQHEIMDGLKAYNTQIFTGGYTIVRGSELLNLFEKHFAGEKLSYSELLLLDISVCISTAYDFTSTDDYFLKEGTAELLTRESHMLLNSMYQYHKVSLLSEGFRSVQALLLLYQYVHSKVSADVAYNIFCVAQRYAQDIGLHKRETYHGLNFQDACQRLKIWFLCVSIDAQLSLAFGRPQLINFAEIDLFTQEFYTDFIKTHQLLPQTEFVSDSVGETNSVDQSMSIFLNGPDTVLIAASHYGMELNRISTRIYKSLLASDAMAEGTFDQVLERAVNLINDLKEWETSLPAALSLNNYEEHIRSLKNSSNEQLSKVNIELLSTSVLYIHFERLYLLILVCHMVCAFVVDNEEIHSQSRYNTVLIKSNLLKDMRAAGMQVIMLWPRVKCVPHMLHRLFYVFSVGAYILLFTSIGFAHQEESAEYISALCTTYEYLLQAGDIKVLKDNIKWNVSMFIYTFLLTLAIKCFQSCNPLEAKYKFDDTALTEKLGYWMTRCELNKNIAVDQLREHINIFAPSVDLVTEGSEGCMIPPGSTGADVELPRVLHLFSEIDVNDLNCLLSSLPIQITSFDKMCGGLQSVESNPTPATFAQPSPGVDVNLVPGLEQNFSMDFGPGDETQELVPPELGDQSEFEQILDNMVFERDFIFPAMM</sequence>
<dbReference type="SUPFAM" id="SSF57701">
    <property type="entry name" value="Zn2/Cys6 DNA-binding domain"/>
    <property type="match status" value="1"/>
</dbReference>
<keyword evidence="9" id="KW-1185">Reference proteome</keyword>
<keyword evidence="3" id="KW-0862">Zinc</keyword>
<evidence type="ECO:0000256" key="3">
    <source>
        <dbReference type="ARBA" id="ARBA00022833"/>
    </source>
</evidence>
<dbReference type="EMBL" id="LT598449">
    <property type="protein sequence ID" value="SCU79271.1"/>
    <property type="molecule type" value="Genomic_DNA"/>
</dbReference>
<dbReference type="SMART" id="SM00906">
    <property type="entry name" value="Fungal_trans"/>
    <property type="match status" value="1"/>
</dbReference>
<dbReference type="Pfam" id="PF00172">
    <property type="entry name" value="Zn_clus"/>
    <property type="match status" value="1"/>
</dbReference>
<proteinExistence type="predicted"/>
<evidence type="ECO:0000256" key="6">
    <source>
        <dbReference type="SAM" id="MobiDB-lite"/>
    </source>
</evidence>
<dbReference type="PROSITE" id="PS00463">
    <property type="entry name" value="ZN2_CY6_FUNGAL_1"/>
    <property type="match status" value="1"/>
</dbReference>
<dbReference type="GO" id="GO:0000981">
    <property type="term" value="F:DNA-binding transcription factor activity, RNA polymerase II-specific"/>
    <property type="evidence" value="ECO:0007669"/>
    <property type="project" value="InterPro"/>
</dbReference>
<accession>A0A1G4IRQ0</accession>
<dbReference type="SMART" id="SM00066">
    <property type="entry name" value="GAL4"/>
    <property type="match status" value="1"/>
</dbReference>
<dbReference type="GO" id="GO:0006351">
    <property type="term" value="P:DNA-templated transcription"/>
    <property type="evidence" value="ECO:0007669"/>
    <property type="project" value="InterPro"/>
</dbReference>
<comment type="subcellular location">
    <subcellularLocation>
        <location evidence="1">Nucleus</location>
    </subcellularLocation>
</comment>
<reference evidence="9" key="1">
    <citation type="submission" date="2016-03" db="EMBL/GenBank/DDBJ databases">
        <authorList>
            <person name="Devillers Hugo."/>
        </authorList>
    </citation>
    <scope>NUCLEOTIDE SEQUENCE [LARGE SCALE GENOMIC DNA]</scope>
</reference>
<dbReference type="OrthoDB" id="2123952at2759"/>
<dbReference type="CDD" id="cd12148">
    <property type="entry name" value="fungal_TF_MHR"/>
    <property type="match status" value="1"/>
</dbReference>
<evidence type="ECO:0000313" key="8">
    <source>
        <dbReference type="EMBL" id="SCU79271.1"/>
    </source>
</evidence>
<dbReference type="GO" id="GO:0003677">
    <property type="term" value="F:DNA binding"/>
    <property type="evidence" value="ECO:0007669"/>
    <property type="project" value="UniProtKB-KW"/>
</dbReference>
<dbReference type="InterPro" id="IPR007219">
    <property type="entry name" value="XnlR_reg_dom"/>
</dbReference>
<name>A0A1G4IRQ0_9SACH</name>
<dbReference type="GO" id="GO:0008270">
    <property type="term" value="F:zinc ion binding"/>
    <property type="evidence" value="ECO:0007669"/>
    <property type="project" value="InterPro"/>
</dbReference>
<dbReference type="InterPro" id="IPR050987">
    <property type="entry name" value="AtrR-like"/>
</dbReference>
<dbReference type="Proteomes" id="UP000189911">
    <property type="component" value="Chromosome A"/>
</dbReference>
<dbReference type="Gene3D" id="4.10.240.10">
    <property type="entry name" value="Zn(2)-C6 fungal-type DNA-binding domain"/>
    <property type="match status" value="1"/>
</dbReference>
<evidence type="ECO:0000256" key="5">
    <source>
        <dbReference type="ARBA" id="ARBA00023242"/>
    </source>
</evidence>
<keyword evidence="2" id="KW-0479">Metal-binding</keyword>
<dbReference type="GO" id="GO:0045944">
    <property type="term" value="P:positive regulation of transcription by RNA polymerase II"/>
    <property type="evidence" value="ECO:0007669"/>
    <property type="project" value="UniProtKB-ARBA"/>
</dbReference>
<organism evidence="8 9">
    <name type="scientific">Lachancea nothofagi CBS 11611</name>
    <dbReference type="NCBI Taxonomy" id="1266666"/>
    <lineage>
        <taxon>Eukaryota</taxon>
        <taxon>Fungi</taxon>
        <taxon>Dikarya</taxon>
        <taxon>Ascomycota</taxon>
        <taxon>Saccharomycotina</taxon>
        <taxon>Saccharomycetes</taxon>
        <taxon>Saccharomycetales</taxon>
        <taxon>Saccharomycetaceae</taxon>
        <taxon>Lachancea</taxon>
    </lineage>
</organism>
<evidence type="ECO:0000256" key="4">
    <source>
        <dbReference type="ARBA" id="ARBA00023125"/>
    </source>
</evidence>
<feature type="compositionally biased region" description="Basic and acidic residues" evidence="6">
    <location>
        <begin position="61"/>
        <end position="71"/>
    </location>
</feature>
<dbReference type="InterPro" id="IPR001138">
    <property type="entry name" value="Zn2Cys6_DnaBD"/>
</dbReference>
<dbReference type="InterPro" id="IPR036864">
    <property type="entry name" value="Zn2-C6_fun-type_DNA-bd_sf"/>
</dbReference>
<evidence type="ECO:0000259" key="7">
    <source>
        <dbReference type="PROSITE" id="PS50048"/>
    </source>
</evidence>
<dbReference type="PANTHER" id="PTHR46910:SF3">
    <property type="entry name" value="HALOTOLERANCE PROTEIN 9-RELATED"/>
    <property type="match status" value="1"/>
</dbReference>
<feature type="region of interest" description="Disordered" evidence="6">
    <location>
        <begin position="61"/>
        <end position="91"/>
    </location>
</feature>
<dbReference type="GO" id="GO:0005634">
    <property type="term" value="C:nucleus"/>
    <property type="evidence" value="ECO:0007669"/>
    <property type="project" value="UniProtKB-SubCell"/>
</dbReference>